<gene>
    <name evidence="1" type="ORF">BSK65_23525</name>
</gene>
<sequence length="135" mass="15990">MINSAEEFVRLRLSDNMEEYLKAAWDEAPFEVWLQVIETYPEMREWVAHNKSIPIEIMEILADDADERVRFNVATKNRLPESLQMKLAKDLDSSVRKRIVYNKKATFRVLTILLNDDDEDIRVLAKNRVDEGRHR</sequence>
<dbReference type="OrthoDB" id="9132361at2"/>
<dbReference type="Proteomes" id="UP000187425">
    <property type="component" value="Unassembled WGS sequence"/>
</dbReference>
<evidence type="ECO:0008006" key="3">
    <source>
        <dbReference type="Google" id="ProtNLM"/>
    </source>
</evidence>
<name>A0A1R0ZAX3_9BACL</name>
<dbReference type="EMBL" id="MPTW01000017">
    <property type="protein sequence ID" value="OME65762.1"/>
    <property type="molecule type" value="Genomic_DNA"/>
</dbReference>
<comment type="caution">
    <text evidence="1">The sequence shown here is derived from an EMBL/GenBank/DDBJ whole genome shotgun (WGS) entry which is preliminary data.</text>
</comment>
<dbReference type="Gene3D" id="1.25.10.10">
    <property type="entry name" value="Leucine-rich Repeat Variant"/>
    <property type="match status" value="1"/>
</dbReference>
<organism evidence="1 2">
    <name type="scientific">Paenibacillus odorifer</name>
    <dbReference type="NCBI Taxonomy" id="189426"/>
    <lineage>
        <taxon>Bacteria</taxon>
        <taxon>Bacillati</taxon>
        <taxon>Bacillota</taxon>
        <taxon>Bacilli</taxon>
        <taxon>Bacillales</taxon>
        <taxon>Paenibacillaceae</taxon>
        <taxon>Paenibacillus</taxon>
    </lineage>
</organism>
<proteinExistence type="predicted"/>
<dbReference type="InterPro" id="IPR011989">
    <property type="entry name" value="ARM-like"/>
</dbReference>
<dbReference type="AlphaFoldDB" id="A0A1R0ZAX3"/>
<protein>
    <recommendedName>
        <fullName evidence="3">HEAT repeat domain-containing protein</fullName>
    </recommendedName>
</protein>
<evidence type="ECO:0000313" key="2">
    <source>
        <dbReference type="Proteomes" id="UP000187425"/>
    </source>
</evidence>
<reference evidence="1 2" key="1">
    <citation type="submission" date="2016-11" db="EMBL/GenBank/DDBJ databases">
        <title>Paenibacillus species isolates.</title>
        <authorList>
            <person name="Beno S.M."/>
        </authorList>
    </citation>
    <scope>NUCLEOTIDE SEQUENCE [LARGE SCALE GENOMIC DNA]</scope>
    <source>
        <strain evidence="1 2">FSL H7-0443</strain>
    </source>
</reference>
<accession>A0A1R0ZAX3</accession>
<dbReference type="SUPFAM" id="SSF48371">
    <property type="entry name" value="ARM repeat"/>
    <property type="match status" value="1"/>
</dbReference>
<evidence type="ECO:0000313" key="1">
    <source>
        <dbReference type="EMBL" id="OME65762.1"/>
    </source>
</evidence>
<dbReference type="InterPro" id="IPR016024">
    <property type="entry name" value="ARM-type_fold"/>
</dbReference>